<feature type="region of interest" description="Disordered" evidence="1">
    <location>
        <begin position="1"/>
        <end position="57"/>
    </location>
</feature>
<evidence type="ECO:0000313" key="2">
    <source>
        <dbReference type="EMBL" id="RYO57295.1"/>
    </source>
</evidence>
<dbReference type="EMBL" id="PEJP01000032">
    <property type="protein sequence ID" value="RYO57295.1"/>
    <property type="molecule type" value="Genomic_DNA"/>
</dbReference>
<evidence type="ECO:0000313" key="3">
    <source>
        <dbReference type="Proteomes" id="UP000293823"/>
    </source>
</evidence>
<dbReference type="OrthoDB" id="3758401at2759"/>
<reference evidence="3" key="1">
    <citation type="journal article" date="2019" name="bioRxiv">
        <title>Genomics, evolutionary history and diagnostics of the Alternaria alternata species group including apple and Asian pear pathotypes.</title>
        <authorList>
            <person name="Armitage A.D."/>
            <person name="Cockerton H.M."/>
            <person name="Sreenivasaprasad S."/>
            <person name="Woodhall J.W."/>
            <person name="Lane C.R."/>
            <person name="Harrison R.J."/>
            <person name="Clarkson J.P."/>
        </authorList>
    </citation>
    <scope>NUCLEOTIDE SEQUENCE [LARGE SCALE GENOMIC DNA]</scope>
    <source>
        <strain evidence="3">RGR 97.0016</strain>
    </source>
</reference>
<gene>
    <name evidence="2" type="ORF">AA0113_g7985</name>
</gene>
<dbReference type="AlphaFoldDB" id="A0A4Q4RKB4"/>
<organism evidence="2 3">
    <name type="scientific">Alternaria arborescens</name>
    <dbReference type="NCBI Taxonomy" id="156630"/>
    <lineage>
        <taxon>Eukaryota</taxon>
        <taxon>Fungi</taxon>
        <taxon>Dikarya</taxon>
        <taxon>Ascomycota</taxon>
        <taxon>Pezizomycotina</taxon>
        <taxon>Dothideomycetes</taxon>
        <taxon>Pleosporomycetidae</taxon>
        <taxon>Pleosporales</taxon>
        <taxon>Pleosporineae</taxon>
        <taxon>Pleosporaceae</taxon>
        <taxon>Alternaria</taxon>
        <taxon>Alternaria sect. Alternaria</taxon>
    </lineage>
</organism>
<dbReference type="Proteomes" id="UP000293823">
    <property type="component" value="Unassembled WGS sequence"/>
</dbReference>
<evidence type="ECO:0000256" key="1">
    <source>
        <dbReference type="SAM" id="MobiDB-lite"/>
    </source>
</evidence>
<sequence>MTTNTDTGPMNIDFDKVPTAIDTKQCPESPGKSDSGDSDKSTLSYTDDFETLPSSGPTSHAHIIDLEDYTTSMKEEGILKLQDAIVTTLFNVSLTTLRSFVNPTVNAFKAVFGTKDVQLVIWRKGLEVFIGTFEHHKSMKLYRFEHVAGFLIGYDGSWHLKITARNAYCAPKWPDVWAGKFECHGGVAKMTIENEEVNMAKRASILASTVISGRYWELKTDIKMT</sequence>
<protein>
    <submittedName>
        <fullName evidence="2">Uncharacterized protein</fullName>
    </submittedName>
</protein>
<keyword evidence="3" id="KW-1185">Reference proteome</keyword>
<proteinExistence type="predicted"/>
<comment type="caution">
    <text evidence="2">The sequence shown here is derived from an EMBL/GenBank/DDBJ whole genome shotgun (WGS) entry which is preliminary data.</text>
</comment>
<name>A0A4Q4RKB4_9PLEO</name>
<accession>A0A4Q4RKB4</accession>